<keyword evidence="1" id="KW-0378">Hydrolase</keyword>
<evidence type="ECO:0000313" key="4">
    <source>
        <dbReference type="EMBL" id="SMF25964.1"/>
    </source>
</evidence>
<name>A0A1Y6BUH4_9BACT</name>
<keyword evidence="2" id="KW-0812">Transmembrane</keyword>
<dbReference type="AlphaFoldDB" id="A0A1Y6BUH4"/>
<dbReference type="Gene3D" id="3.60.40.10">
    <property type="entry name" value="PPM-type phosphatase domain"/>
    <property type="match status" value="1"/>
</dbReference>
<keyword evidence="2" id="KW-0472">Membrane</keyword>
<dbReference type="Pfam" id="PF07228">
    <property type="entry name" value="SpoIIE"/>
    <property type="match status" value="1"/>
</dbReference>
<dbReference type="SUPFAM" id="SSF81606">
    <property type="entry name" value="PP2C-like"/>
    <property type="match status" value="1"/>
</dbReference>
<sequence>MQHRIVQNELKFRWLLIIALVITSLFSLLVYSNVYTIVQNTVSSPINFFTRSALGKSPRLHPMIKIYALDDVSVDFLNRSDMTITEWANVLQGMAESGPSVIYVDKLFSAPQGDGYKHFNETIKAINIPIVSAAYVTETPIHGKSPIALDQALFSLHKAVDRGRFSILEESDEDLEWLTVRPASLYGPHRNIAPALNNLGHAIYHGQGLVEPLIRVRDDKVIPHMSFIGRNKYYLDKGAIYINQQKVPLNREGKILANLVNIDELRGRTFSFKSSIARARRGMSFDSVIKPGQIVVILPAMYTGNTDMVPTPIGYIPGGYVMASLINSAVTGRWLQHIEYEFFYVLGLTLTGIGLGTLTIPILWFAFWISGILGIAGAGILSFSYLEMIFPWEVYTACFFTASLWTFIWNRQIRERTARDDSIKRKERHDAAQAVQESLIPDARDIASIEYSAYYKAAEVTGGDWYGIYQSQDSQRIFLFIGDVTGHGFSSALLTATVAGCIKSTLGEVDENKLSAEESLQLVARRTNQVIYKTGAKAKHLMTMALACIDLQDRSLFYMNAGHRPLFLIRKGAVTTLLQGGSVLGFLEDFFSDVKRYPLQKDDLIFFFTDGLTENEGPNGEILSNRKLKKALKGHNDVYDVVKDLQSMSAGIWQDQEPLDDCTYFAIKILDFTNELDKAPHPEAS</sequence>
<feature type="transmembrane region" description="Helical" evidence="2">
    <location>
        <begin position="12"/>
        <end position="31"/>
    </location>
</feature>
<organism evidence="4 5">
    <name type="scientific">Pseudobacteriovorax antillogorgiicola</name>
    <dbReference type="NCBI Taxonomy" id="1513793"/>
    <lineage>
        <taxon>Bacteria</taxon>
        <taxon>Pseudomonadati</taxon>
        <taxon>Bdellovibrionota</taxon>
        <taxon>Oligoflexia</taxon>
        <taxon>Oligoflexales</taxon>
        <taxon>Pseudobacteriovoracaceae</taxon>
        <taxon>Pseudobacteriovorax</taxon>
    </lineage>
</organism>
<dbReference type="PANTHER" id="PTHR43156:SF2">
    <property type="entry name" value="STAGE II SPORULATION PROTEIN E"/>
    <property type="match status" value="1"/>
</dbReference>
<dbReference type="Pfam" id="PF05226">
    <property type="entry name" value="CHASE2"/>
    <property type="match status" value="1"/>
</dbReference>
<gene>
    <name evidence="4" type="ORF">SAMN06296036_108101</name>
</gene>
<feature type="transmembrane region" description="Helical" evidence="2">
    <location>
        <begin position="392"/>
        <end position="409"/>
    </location>
</feature>
<feature type="transmembrane region" description="Helical" evidence="2">
    <location>
        <begin position="367"/>
        <end position="386"/>
    </location>
</feature>
<dbReference type="RefSeq" id="WP_132318944.1">
    <property type="nucleotide sequence ID" value="NZ_FWZT01000008.1"/>
</dbReference>
<dbReference type="Proteomes" id="UP000192907">
    <property type="component" value="Unassembled WGS sequence"/>
</dbReference>
<evidence type="ECO:0000259" key="3">
    <source>
        <dbReference type="SMART" id="SM00331"/>
    </source>
</evidence>
<dbReference type="InterPro" id="IPR001932">
    <property type="entry name" value="PPM-type_phosphatase-like_dom"/>
</dbReference>
<dbReference type="EMBL" id="FWZT01000008">
    <property type="protein sequence ID" value="SMF25964.1"/>
    <property type="molecule type" value="Genomic_DNA"/>
</dbReference>
<protein>
    <submittedName>
        <fullName evidence="4">CHASE2 domain-containing protein</fullName>
    </submittedName>
</protein>
<feature type="transmembrane region" description="Helical" evidence="2">
    <location>
        <begin position="342"/>
        <end position="360"/>
    </location>
</feature>
<evidence type="ECO:0000313" key="5">
    <source>
        <dbReference type="Proteomes" id="UP000192907"/>
    </source>
</evidence>
<dbReference type="InterPro" id="IPR007890">
    <property type="entry name" value="CHASE2"/>
</dbReference>
<feature type="domain" description="PPM-type phosphatase" evidence="3">
    <location>
        <begin position="446"/>
        <end position="669"/>
    </location>
</feature>
<evidence type="ECO:0000256" key="1">
    <source>
        <dbReference type="ARBA" id="ARBA00022801"/>
    </source>
</evidence>
<dbReference type="GO" id="GO:0016791">
    <property type="term" value="F:phosphatase activity"/>
    <property type="evidence" value="ECO:0007669"/>
    <property type="project" value="TreeGrafter"/>
</dbReference>
<dbReference type="InterPro" id="IPR036457">
    <property type="entry name" value="PPM-type-like_dom_sf"/>
</dbReference>
<keyword evidence="2" id="KW-1133">Transmembrane helix</keyword>
<dbReference type="InterPro" id="IPR052016">
    <property type="entry name" value="Bact_Sigma-Reg"/>
</dbReference>
<keyword evidence="5" id="KW-1185">Reference proteome</keyword>
<dbReference type="STRING" id="1513793.SAMN06296036_108101"/>
<evidence type="ECO:0000256" key="2">
    <source>
        <dbReference type="SAM" id="Phobius"/>
    </source>
</evidence>
<reference evidence="5" key="1">
    <citation type="submission" date="2017-04" db="EMBL/GenBank/DDBJ databases">
        <authorList>
            <person name="Varghese N."/>
            <person name="Submissions S."/>
        </authorList>
    </citation>
    <scope>NUCLEOTIDE SEQUENCE [LARGE SCALE GENOMIC DNA]</scope>
    <source>
        <strain evidence="5">RKEM611</strain>
    </source>
</reference>
<accession>A0A1Y6BUH4</accession>
<dbReference type="SMART" id="SM00331">
    <property type="entry name" value="PP2C_SIG"/>
    <property type="match status" value="1"/>
</dbReference>
<dbReference type="OrthoDB" id="5287430at2"/>
<dbReference type="PANTHER" id="PTHR43156">
    <property type="entry name" value="STAGE II SPORULATION PROTEIN E-RELATED"/>
    <property type="match status" value="1"/>
</dbReference>
<proteinExistence type="predicted"/>